<accession>A0A840PIS2</accession>
<name>A0A840PIS2_9ACTN</name>
<dbReference type="Pfam" id="PF00072">
    <property type="entry name" value="Response_reg"/>
    <property type="match status" value="1"/>
</dbReference>
<dbReference type="PANTHER" id="PTHR48111">
    <property type="entry name" value="REGULATOR OF RPOS"/>
    <property type="match status" value="1"/>
</dbReference>
<dbReference type="FunFam" id="1.10.10.10:FF:000018">
    <property type="entry name" value="DNA-binding response regulator ResD"/>
    <property type="match status" value="1"/>
</dbReference>
<organism evidence="10 11">
    <name type="scientific">Thermocatellispora tengchongensis</name>
    <dbReference type="NCBI Taxonomy" id="1073253"/>
    <lineage>
        <taxon>Bacteria</taxon>
        <taxon>Bacillati</taxon>
        <taxon>Actinomycetota</taxon>
        <taxon>Actinomycetes</taxon>
        <taxon>Streptosporangiales</taxon>
        <taxon>Streptosporangiaceae</taxon>
        <taxon>Thermocatellispora</taxon>
    </lineage>
</organism>
<keyword evidence="3" id="KW-0805">Transcription regulation</keyword>
<dbReference type="SUPFAM" id="SSF52172">
    <property type="entry name" value="CheY-like"/>
    <property type="match status" value="1"/>
</dbReference>
<dbReference type="GO" id="GO:0006355">
    <property type="term" value="P:regulation of DNA-templated transcription"/>
    <property type="evidence" value="ECO:0007669"/>
    <property type="project" value="InterPro"/>
</dbReference>
<evidence type="ECO:0000256" key="6">
    <source>
        <dbReference type="PROSITE-ProRule" id="PRU00169"/>
    </source>
</evidence>
<dbReference type="InterPro" id="IPR001867">
    <property type="entry name" value="OmpR/PhoB-type_DNA-bd"/>
</dbReference>
<dbReference type="AlphaFoldDB" id="A0A840PIS2"/>
<dbReference type="Proteomes" id="UP000578449">
    <property type="component" value="Unassembled WGS sequence"/>
</dbReference>
<feature type="DNA-binding region" description="OmpR/PhoB-type" evidence="7">
    <location>
        <begin position="127"/>
        <end position="226"/>
    </location>
</feature>
<evidence type="ECO:0000256" key="1">
    <source>
        <dbReference type="ARBA" id="ARBA00022553"/>
    </source>
</evidence>
<dbReference type="CDD" id="cd00383">
    <property type="entry name" value="trans_reg_C"/>
    <property type="match status" value="1"/>
</dbReference>
<keyword evidence="4 7" id="KW-0238">DNA-binding</keyword>
<evidence type="ECO:0000259" key="9">
    <source>
        <dbReference type="PROSITE" id="PS51755"/>
    </source>
</evidence>
<dbReference type="InterPro" id="IPR036388">
    <property type="entry name" value="WH-like_DNA-bd_sf"/>
</dbReference>
<evidence type="ECO:0000256" key="5">
    <source>
        <dbReference type="ARBA" id="ARBA00023163"/>
    </source>
</evidence>
<keyword evidence="2" id="KW-0902">Two-component regulatory system</keyword>
<keyword evidence="5" id="KW-0804">Transcription</keyword>
<dbReference type="GO" id="GO:0000976">
    <property type="term" value="F:transcription cis-regulatory region binding"/>
    <property type="evidence" value="ECO:0007669"/>
    <property type="project" value="TreeGrafter"/>
</dbReference>
<feature type="domain" description="Response regulatory" evidence="8">
    <location>
        <begin position="3"/>
        <end position="116"/>
    </location>
</feature>
<dbReference type="SMART" id="SM00448">
    <property type="entry name" value="REC"/>
    <property type="match status" value="1"/>
</dbReference>
<keyword evidence="11" id="KW-1185">Reference proteome</keyword>
<evidence type="ECO:0000256" key="7">
    <source>
        <dbReference type="PROSITE-ProRule" id="PRU01091"/>
    </source>
</evidence>
<dbReference type="PANTHER" id="PTHR48111:SF21">
    <property type="entry name" value="DNA-BINDING DUAL MASTER TRANSCRIPTIONAL REGULATOR RPAA"/>
    <property type="match status" value="1"/>
</dbReference>
<dbReference type="SUPFAM" id="SSF46894">
    <property type="entry name" value="C-terminal effector domain of the bipartite response regulators"/>
    <property type="match status" value="1"/>
</dbReference>
<gene>
    <name evidence="10" type="ORF">HNP84_007566</name>
</gene>
<evidence type="ECO:0000313" key="10">
    <source>
        <dbReference type="EMBL" id="MBB5137813.1"/>
    </source>
</evidence>
<dbReference type="InterPro" id="IPR011006">
    <property type="entry name" value="CheY-like_superfamily"/>
</dbReference>
<proteinExistence type="predicted"/>
<dbReference type="EMBL" id="JACHGN010000020">
    <property type="protein sequence ID" value="MBB5137813.1"/>
    <property type="molecule type" value="Genomic_DNA"/>
</dbReference>
<dbReference type="RefSeq" id="WP_185054705.1">
    <property type="nucleotide sequence ID" value="NZ_BAABIX010000002.1"/>
</dbReference>
<evidence type="ECO:0000259" key="8">
    <source>
        <dbReference type="PROSITE" id="PS50110"/>
    </source>
</evidence>
<dbReference type="InterPro" id="IPR001789">
    <property type="entry name" value="Sig_transdc_resp-reg_receiver"/>
</dbReference>
<feature type="domain" description="OmpR/PhoB-type" evidence="9">
    <location>
        <begin position="127"/>
        <end position="226"/>
    </location>
</feature>
<sequence>MARVMLIEDDPSVREGLRLSLSRHGHQVDAVGTGEEGLRRLRGAPADIVVLDLMLPGLDGFEVCRRIRADGPTPIVMLTARGDDLDVVSGLEAGADDYVVKPVRPRVLEARIRAVLRRGSPSAASGAGPEVHGDLTIDRGALTVCKAGVQITLPPLELRLLLELSAAAGQVFSRQQLLESVWDLDFLGDSRLVDACVQRLRTKIEDVPSKPRYVQTVRGFGYRFGPL</sequence>
<dbReference type="GO" id="GO:0000156">
    <property type="term" value="F:phosphorelay response regulator activity"/>
    <property type="evidence" value="ECO:0007669"/>
    <property type="project" value="TreeGrafter"/>
</dbReference>
<dbReference type="FunFam" id="3.40.50.2300:FF:000001">
    <property type="entry name" value="DNA-binding response regulator PhoB"/>
    <property type="match status" value="1"/>
</dbReference>
<dbReference type="CDD" id="cd17574">
    <property type="entry name" value="REC_OmpR"/>
    <property type="match status" value="1"/>
</dbReference>
<comment type="caution">
    <text evidence="10">The sequence shown here is derived from an EMBL/GenBank/DDBJ whole genome shotgun (WGS) entry which is preliminary data.</text>
</comment>
<evidence type="ECO:0000313" key="11">
    <source>
        <dbReference type="Proteomes" id="UP000578449"/>
    </source>
</evidence>
<evidence type="ECO:0000256" key="3">
    <source>
        <dbReference type="ARBA" id="ARBA00023015"/>
    </source>
</evidence>
<dbReference type="Pfam" id="PF00486">
    <property type="entry name" value="Trans_reg_C"/>
    <property type="match status" value="1"/>
</dbReference>
<dbReference type="PROSITE" id="PS50110">
    <property type="entry name" value="RESPONSE_REGULATORY"/>
    <property type="match status" value="1"/>
</dbReference>
<keyword evidence="1 6" id="KW-0597">Phosphoprotein</keyword>
<dbReference type="Gene3D" id="1.10.10.10">
    <property type="entry name" value="Winged helix-like DNA-binding domain superfamily/Winged helix DNA-binding domain"/>
    <property type="match status" value="1"/>
</dbReference>
<feature type="modified residue" description="4-aspartylphosphate" evidence="6">
    <location>
        <position position="52"/>
    </location>
</feature>
<dbReference type="InterPro" id="IPR016032">
    <property type="entry name" value="Sig_transdc_resp-reg_C-effctor"/>
</dbReference>
<dbReference type="PROSITE" id="PS51755">
    <property type="entry name" value="OMPR_PHOB"/>
    <property type="match status" value="1"/>
</dbReference>
<evidence type="ECO:0000256" key="4">
    <source>
        <dbReference type="ARBA" id="ARBA00023125"/>
    </source>
</evidence>
<dbReference type="SMART" id="SM00862">
    <property type="entry name" value="Trans_reg_C"/>
    <property type="match status" value="1"/>
</dbReference>
<dbReference type="GO" id="GO:0032993">
    <property type="term" value="C:protein-DNA complex"/>
    <property type="evidence" value="ECO:0007669"/>
    <property type="project" value="TreeGrafter"/>
</dbReference>
<reference evidence="10 11" key="1">
    <citation type="submission" date="2020-08" db="EMBL/GenBank/DDBJ databases">
        <title>Genomic Encyclopedia of Type Strains, Phase IV (KMG-IV): sequencing the most valuable type-strain genomes for metagenomic binning, comparative biology and taxonomic classification.</title>
        <authorList>
            <person name="Goeker M."/>
        </authorList>
    </citation>
    <scope>NUCLEOTIDE SEQUENCE [LARGE SCALE GENOMIC DNA]</scope>
    <source>
        <strain evidence="10 11">DSM 45615</strain>
    </source>
</reference>
<dbReference type="GO" id="GO:0005829">
    <property type="term" value="C:cytosol"/>
    <property type="evidence" value="ECO:0007669"/>
    <property type="project" value="TreeGrafter"/>
</dbReference>
<dbReference type="InterPro" id="IPR039420">
    <property type="entry name" value="WalR-like"/>
</dbReference>
<dbReference type="Gene3D" id="6.10.250.690">
    <property type="match status" value="1"/>
</dbReference>
<dbReference type="Gene3D" id="3.40.50.2300">
    <property type="match status" value="1"/>
</dbReference>
<protein>
    <submittedName>
        <fullName evidence="10">DNA-binding response OmpR family regulator</fullName>
    </submittedName>
</protein>
<evidence type="ECO:0000256" key="2">
    <source>
        <dbReference type="ARBA" id="ARBA00023012"/>
    </source>
</evidence>